<accession>A0A9P6WIQ7</accession>
<reference evidence="1" key="1">
    <citation type="submission" date="2020-11" db="EMBL/GenBank/DDBJ databases">
        <title>Kefir isolates.</title>
        <authorList>
            <person name="Marcisauskas S."/>
            <person name="Kim Y."/>
            <person name="Blasche S."/>
        </authorList>
    </citation>
    <scope>NUCLEOTIDE SEQUENCE</scope>
    <source>
        <strain evidence="1">Olga-1</strain>
    </source>
</reference>
<evidence type="ECO:0000313" key="1">
    <source>
        <dbReference type="EMBL" id="KAG0687909.1"/>
    </source>
</evidence>
<gene>
    <name evidence="1" type="ORF">C6P40_001705</name>
</gene>
<name>A0A9P6WIQ7_9ASCO</name>
<keyword evidence="2" id="KW-1185">Reference proteome</keyword>
<dbReference type="Proteomes" id="UP000697127">
    <property type="component" value="Unassembled WGS sequence"/>
</dbReference>
<protein>
    <submittedName>
        <fullName evidence="1">Uncharacterized protein</fullName>
    </submittedName>
</protein>
<evidence type="ECO:0000313" key="2">
    <source>
        <dbReference type="Proteomes" id="UP000697127"/>
    </source>
</evidence>
<comment type="caution">
    <text evidence="1">The sequence shown here is derived from an EMBL/GenBank/DDBJ whole genome shotgun (WGS) entry which is preliminary data.</text>
</comment>
<organism evidence="1 2">
    <name type="scientific">Pichia californica</name>
    <dbReference type="NCBI Taxonomy" id="460514"/>
    <lineage>
        <taxon>Eukaryota</taxon>
        <taxon>Fungi</taxon>
        <taxon>Dikarya</taxon>
        <taxon>Ascomycota</taxon>
        <taxon>Saccharomycotina</taxon>
        <taxon>Pichiomycetes</taxon>
        <taxon>Pichiales</taxon>
        <taxon>Pichiaceae</taxon>
        <taxon>Pichia</taxon>
    </lineage>
</organism>
<dbReference type="Pfam" id="PF23187">
    <property type="entry name" value="UBX7_N"/>
    <property type="match status" value="1"/>
</dbReference>
<sequence length="153" mass="17088">MSKNTIDVSNSDLSFNSDVMGSIQSSVNFKKPLMMYIKDPLQTDAGNNNGSPDSDSWINKIIFSNTTLSHFTRQLIVSDFIRLQIVKNSIDFNNLVSIMPSFQNTPTPCIVFIFSGQIIDIFPTDIDVNIVDDKIKTIHSNLQNISGKINAQQ</sequence>
<dbReference type="EMBL" id="PUHW01000201">
    <property type="protein sequence ID" value="KAG0687909.1"/>
    <property type="molecule type" value="Genomic_DNA"/>
</dbReference>
<proteinExistence type="predicted"/>
<feature type="non-terminal residue" evidence="1">
    <location>
        <position position="153"/>
    </location>
</feature>
<dbReference type="AlphaFoldDB" id="A0A9P6WIQ7"/>